<feature type="domain" description="AAA+ ATPase" evidence="2">
    <location>
        <begin position="154"/>
        <end position="328"/>
    </location>
</feature>
<dbReference type="GO" id="GO:0016887">
    <property type="term" value="F:ATP hydrolysis activity"/>
    <property type="evidence" value="ECO:0007669"/>
    <property type="project" value="InterPro"/>
</dbReference>
<keyword evidence="4" id="KW-1185">Reference proteome</keyword>
<dbReference type="PANTHER" id="PTHR23074">
    <property type="entry name" value="AAA DOMAIN-CONTAINING"/>
    <property type="match status" value="1"/>
</dbReference>
<dbReference type="GO" id="GO:0005524">
    <property type="term" value="F:ATP binding"/>
    <property type="evidence" value="ECO:0007669"/>
    <property type="project" value="InterPro"/>
</dbReference>
<dbReference type="CDD" id="cd19481">
    <property type="entry name" value="RecA-like_protease"/>
    <property type="match status" value="1"/>
</dbReference>
<proteinExistence type="predicted"/>
<dbReference type="Gene3D" id="3.40.50.300">
    <property type="entry name" value="P-loop containing nucleotide triphosphate hydrolases"/>
    <property type="match status" value="1"/>
</dbReference>
<accession>A0A4Q9KX43</accession>
<evidence type="ECO:0000313" key="4">
    <source>
        <dbReference type="Proteomes" id="UP000291404"/>
    </source>
</evidence>
<keyword evidence="1" id="KW-0472">Membrane</keyword>
<dbReference type="Proteomes" id="UP000291404">
    <property type="component" value="Unassembled WGS sequence"/>
</dbReference>
<dbReference type="VEuPathDB" id="MicrosporidiaDB:CWI36_1963p0010"/>
<sequence length="438" mass="50566">MRELETSKKKIEISPEIQKINSETISVLKKGGRTMLDKNLTLNLIEYLVNKRMSVSNNQKAVREKTKPVKLIIPILSIILTLVMIGFALYHIKPSLFDIFKNKKDSTIDVMKFAHVQLYGKNEILDCVTARITRILNFIDELSDGDLAEKITPTIKNFILYGNPGTGKTLFVKKVAYHIERNLRIKELREKHGESTVDDWTNDELEEKIKKVKSKVRFILVDPSNVNHSLVGESEKEIKALFVDAKDSKGHEVSIMVIDEADSILSKREDVKTDHGSSSRSQFLMGMDGVCTDLKTKLIIFSITNFQSKIDLAILRRHSNKIYFALPNTAERECLIKNMLSKNSKRFSSDEIQELVDLSNKLSQSQITRIFIEIFDHFDTISVKFDFSHCKDMFQKYKRSLFSKEAELIETDFTLRKNDLKYIYDPNTRKRQRNNIQG</sequence>
<name>A0A4Q9KX43_9MICR</name>
<evidence type="ECO:0000256" key="1">
    <source>
        <dbReference type="SAM" id="Phobius"/>
    </source>
</evidence>
<dbReference type="InterPro" id="IPR027417">
    <property type="entry name" value="P-loop_NTPase"/>
</dbReference>
<feature type="transmembrane region" description="Helical" evidence="1">
    <location>
        <begin position="71"/>
        <end position="92"/>
    </location>
</feature>
<evidence type="ECO:0000313" key="3">
    <source>
        <dbReference type="EMBL" id="TBT99478.1"/>
    </source>
</evidence>
<dbReference type="PANTHER" id="PTHR23074:SF83">
    <property type="entry name" value="VACUOLAR PROTEIN SORTING-ASSOCIATED PROTEIN 4A"/>
    <property type="match status" value="1"/>
</dbReference>
<gene>
    <name evidence="3" type="ORF">CWI36_1963p0010</name>
</gene>
<evidence type="ECO:0000259" key="2">
    <source>
        <dbReference type="SMART" id="SM00382"/>
    </source>
</evidence>
<dbReference type="Pfam" id="PF00004">
    <property type="entry name" value="AAA"/>
    <property type="match status" value="1"/>
</dbReference>
<dbReference type="InterPro" id="IPR003593">
    <property type="entry name" value="AAA+_ATPase"/>
</dbReference>
<dbReference type="InterPro" id="IPR003959">
    <property type="entry name" value="ATPase_AAA_core"/>
</dbReference>
<dbReference type="EMBL" id="PITI01001963">
    <property type="protein sequence ID" value="TBT99478.1"/>
    <property type="molecule type" value="Genomic_DNA"/>
</dbReference>
<dbReference type="AlphaFoldDB" id="A0A4Q9KX43"/>
<keyword evidence="1" id="KW-1133">Transmembrane helix</keyword>
<reference evidence="3 4" key="1">
    <citation type="submission" date="2017-12" db="EMBL/GenBank/DDBJ databases">
        <authorList>
            <person name="Pombert J.-F."/>
            <person name="Haag K.L."/>
            <person name="Ebert D."/>
        </authorList>
    </citation>
    <scope>NUCLEOTIDE SEQUENCE [LARGE SCALE GENOMIC DNA]</scope>
    <source>
        <strain evidence="3">BE-OM-2</strain>
    </source>
</reference>
<organism evidence="3 4">
    <name type="scientific">Hamiltosporidium magnivora</name>
    <dbReference type="NCBI Taxonomy" id="148818"/>
    <lineage>
        <taxon>Eukaryota</taxon>
        <taxon>Fungi</taxon>
        <taxon>Fungi incertae sedis</taxon>
        <taxon>Microsporidia</taxon>
        <taxon>Dubosqiidae</taxon>
        <taxon>Hamiltosporidium</taxon>
    </lineage>
</organism>
<comment type="caution">
    <text evidence="3">The sequence shown here is derived from an EMBL/GenBank/DDBJ whole genome shotgun (WGS) entry which is preliminary data.</text>
</comment>
<protein>
    <submittedName>
        <fullName evidence="3">AAA ATPase</fullName>
    </submittedName>
</protein>
<dbReference type="InterPro" id="IPR050304">
    <property type="entry name" value="MT-severing_AAA_ATPase"/>
</dbReference>
<dbReference type="STRING" id="148818.A0A4Q9KX43"/>
<dbReference type="SMART" id="SM00382">
    <property type="entry name" value="AAA"/>
    <property type="match status" value="1"/>
</dbReference>
<dbReference type="SUPFAM" id="SSF52540">
    <property type="entry name" value="P-loop containing nucleoside triphosphate hydrolases"/>
    <property type="match status" value="1"/>
</dbReference>
<keyword evidence="1" id="KW-0812">Transmembrane</keyword>
<dbReference type="VEuPathDB" id="MicrosporidiaDB:CWI39_1866p0010"/>